<proteinExistence type="predicted"/>
<protein>
    <submittedName>
        <fullName evidence="2">Uncharacterized protein</fullName>
    </submittedName>
</protein>
<evidence type="ECO:0000313" key="1">
    <source>
        <dbReference type="Proteomes" id="UP000887565"/>
    </source>
</evidence>
<accession>A0A915HX15</accession>
<dbReference type="WBParaSite" id="nRc.2.0.1.t06355-RA">
    <property type="protein sequence ID" value="nRc.2.0.1.t06355-RA"/>
    <property type="gene ID" value="nRc.2.0.1.g06355"/>
</dbReference>
<name>A0A915HX15_ROMCU</name>
<dbReference type="AlphaFoldDB" id="A0A915HX15"/>
<evidence type="ECO:0000313" key="2">
    <source>
        <dbReference type="WBParaSite" id="nRc.2.0.1.t06355-RA"/>
    </source>
</evidence>
<sequence length="70" mass="8374">MQFLLVDHFFSVHTNSVDRLHVQKKPLACNEPMKSFVKNQIWRTYIDEIPVLMPDFQYLEALSTDYPHLH</sequence>
<dbReference type="Proteomes" id="UP000887565">
    <property type="component" value="Unplaced"/>
</dbReference>
<keyword evidence="1" id="KW-1185">Reference proteome</keyword>
<organism evidence="1 2">
    <name type="scientific">Romanomermis culicivorax</name>
    <name type="common">Nematode worm</name>
    <dbReference type="NCBI Taxonomy" id="13658"/>
    <lineage>
        <taxon>Eukaryota</taxon>
        <taxon>Metazoa</taxon>
        <taxon>Ecdysozoa</taxon>
        <taxon>Nematoda</taxon>
        <taxon>Enoplea</taxon>
        <taxon>Dorylaimia</taxon>
        <taxon>Mermithida</taxon>
        <taxon>Mermithoidea</taxon>
        <taxon>Mermithidae</taxon>
        <taxon>Romanomermis</taxon>
    </lineage>
</organism>
<reference evidence="2" key="1">
    <citation type="submission" date="2022-11" db="UniProtKB">
        <authorList>
            <consortium name="WormBaseParasite"/>
        </authorList>
    </citation>
    <scope>IDENTIFICATION</scope>
</reference>